<sequence>MRLSEKNLRMNTHEIVAEISLSSGLLYEVPNDNQEALQQQNLHLKDCLYISRTTTSSRCP</sequence>
<proteinExistence type="predicted"/>
<dbReference type="Proteomes" id="UP000595437">
    <property type="component" value="Chromosome 9"/>
</dbReference>
<keyword evidence="2" id="KW-1185">Reference proteome</keyword>
<protein>
    <submittedName>
        <fullName evidence="1">Uncharacterized protein</fullName>
    </submittedName>
</protein>
<accession>A0A7T8GYH3</accession>
<organism evidence="1 2">
    <name type="scientific">Caligus rogercresseyi</name>
    <name type="common">Sea louse</name>
    <dbReference type="NCBI Taxonomy" id="217165"/>
    <lineage>
        <taxon>Eukaryota</taxon>
        <taxon>Metazoa</taxon>
        <taxon>Ecdysozoa</taxon>
        <taxon>Arthropoda</taxon>
        <taxon>Crustacea</taxon>
        <taxon>Multicrustacea</taxon>
        <taxon>Hexanauplia</taxon>
        <taxon>Copepoda</taxon>
        <taxon>Siphonostomatoida</taxon>
        <taxon>Caligidae</taxon>
        <taxon>Caligus</taxon>
    </lineage>
</organism>
<name>A0A7T8GYH3_CALRO</name>
<dbReference type="EMBL" id="CP045898">
    <property type="protein sequence ID" value="QQP40172.1"/>
    <property type="molecule type" value="Genomic_DNA"/>
</dbReference>
<dbReference type="AlphaFoldDB" id="A0A7T8GYH3"/>
<evidence type="ECO:0000313" key="2">
    <source>
        <dbReference type="Proteomes" id="UP000595437"/>
    </source>
</evidence>
<reference evidence="2" key="1">
    <citation type="submission" date="2021-01" db="EMBL/GenBank/DDBJ databases">
        <title>Caligus Genome Assembly.</title>
        <authorList>
            <person name="Gallardo-Escarate C."/>
        </authorList>
    </citation>
    <scope>NUCLEOTIDE SEQUENCE [LARGE SCALE GENOMIC DNA]</scope>
</reference>
<evidence type="ECO:0000313" key="1">
    <source>
        <dbReference type="EMBL" id="QQP40172.1"/>
    </source>
</evidence>
<gene>
    <name evidence="1" type="ORF">FKW44_014138</name>
</gene>